<dbReference type="Proteomes" id="UP001497482">
    <property type="component" value="Chromosome 6"/>
</dbReference>
<dbReference type="AlphaFoldDB" id="A0AAV2M7M3"/>
<feature type="region of interest" description="Disordered" evidence="2">
    <location>
        <begin position="114"/>
        <end position="158"/>
    </location>
</feature>
<evidence type="ECO:0000256" key="2">
    <source>
        <dbReference type="SAM" id="MobiDB-lite"/>
    </source>
</evidence>
<dbReference type="Pfam" id="PF00076">
    <property type="entry name" value="RRM_1"/>
    <property type="match status" value="1"/>
</dbReference>
<dbReference type="Gene3D" id="3.30.70.330">
    <property type="match status" value="1"/>
</dbReference>
<dbReference type="GO" id="GO:0003723">
    <property type="term" value="F:RNA binding"/>
    <property type="evidence" value="ECO:0007669"/>
    <property type="project" value="UniProtKB-UniRule"/>
</dbReference>
<proteinExistence type="predicted"/>
<keyword evidence="1" id="KW-0694">RNA-binding</keyword>
<sequence>MHILLCTDSPRPRPLRNSPRSHLLSFPFYAIFHGHSRRSSLAPTETSNFAINQQIKLPPCIVTVPSIASVWVARNPPGFAFVEFEDPRDATDAVRELDGRTMCDCRVRVELSSGEKRSRSRGAPPPWSRRPRERDDYRGRRSSPARRRATTMPLLTTL</sequence>
<feature type="compositionally biased region" description="Basic and acidic residues" evidence="2">
    <location>
        <begin position="130"/>
        <end position="139"/>
    </location>
</feature>
<dbReference type="PANTHER" id="PTHR23147">
    <property type="entry name" value="SERINE/ARGININE RICH SPLICING FACTOR"/>
    <property type="match status" value="1"/>
</dbReference>
<protein>
    <recommendedName>
        <fullName evidence="3">RRM domain-containing protein</fullName>
    </recommendedName>
</protein>
<dbReference type="PROSITE" id="PS50102">
    <property type="entry name" value="RRM"/>
    <property type="match status" value="1"/>
</dbReference>
<dbReference type="InterPro" id="IPR050907">
    <property type="entry name" value="SRSF"/>
</dbReference>
<evidence type="ECO:0000313" key="5">
    <source>
        <dbReference type="Proteomes" id="UP001497482"/>
    </source>
</evidence>
<dbReference type="InterPro" id="IPR000504">
    <property type="entry name" value="RRM_dom"/>
</dbReference>
<reference evidence="4 5" key="1">
    <citation type="submission" date="2024-04" db="EMBL/GenBank/DDBJ databases">
        <authorList>
            <person name="Waldvogel A.-M."/>
            <person name="Schoenle A."/>
        </authorList>
    </citation>
    <scope>NUCLEOTIDE SEQUENCE [LARGE SCALE GENOMIC DNA]</scope>
</reference>
<dbReference type="InterPro" id="IPR035979">
    <property type="entry name" value="RBD_domain_sf"/>
</dbReference>
<organism evidence="4 5">
    <name type="scientific">Knipowitschia caucasica</name>
    <name type="common">Caucasian dwarf goby</name>
    <name type="synonym">Pomatoschistus caucasicus</name>
    <dbReference type="NCBI Taxonomy" id="637954"/>
    <lineage>
        <taxon>Eukaryota</taxon>
        <taxon>Metazoa</taxon>
        <taxon>Chordata</taxon>
        <taxon>Craniata</taxon>
        <taxon>Vertebrata</taxon>
        <taxon>Euteleostomi</taxon>
        <taxon>Actinopterygii</taxon>
        <taxon>Neopterygii</taxon>
        <taxon>Teleostei</taxon>
        <taxon>Neoteleostei</taxon>
        <taxon>Acanthomorphata</taxon>
        <taxon>Gobiaria</taxon>
        <taxon>Gobiiformes</taxon>
        <taxon>Gobioidei</taxon>
        <taxon>Gobiidae</taxon>
        <taxon>Gobiinae</taxon>
        <taxon>Knipowitschia</taxon>
    </lineage>
</organism>
<feature type="compositionally biased region" description="Basic residues" evidence="2">
    <location>
        <begin position="140"/>
        <end position="149"/>
    </location>
</feature>
<evidence type="ECO:0000313" key="4">
    <source>
        <dbReference type="EMBL" id="CAL1609261.1"/>
    </source>
</evidence>
<feature type="domain" description="RRM" evidence="3">
    <location>
        <begin position="66"/>
        <end position="114"/>
    </location>
</feature>
<keyword evidence="5" id="KW-1185">Reference proteome</keyword>
<evidence type="ECO:0000256" key="1">
    <source>
        <dbReference type="PROSITE-ProRule" id="PRU00176"/>
    </source>
</evidence>
<name>A0AAV2M7M3_KNICA</name>
<accession>A0AAV2M7M3</accession>
<gene>
    <name evidence="4" type="ORF">KC01_LOCUS36040</name>
</gene>
<dbReference type="SUPFAM" id="SSF54928">
    <property type="entry name" value="RNA-binding domain, RBD"/>
    <property type="match status" value="1"/>
</dbReference>
<evidence type="ECO:0000259" key="3">
    <source>
        <dbReference type="PROSITE" id="PS50102"/>
    </source>
</evidence>
<dbReference type="EMBL" id="OZ035828">
    <property type="protein sequence ID" value="CAL1609261.1"/>
    <property type="molecule type" value="Genomic_DNA"/>
</dbReference>
<dbReference type="InterPro" id="IPR012677">
    <property type="entry name" value="Nucleotide-bd_a/b_plait_sf"/>
</dbReference>